<dbReference type="RefSeq" id="WP_109136932.1">
    <property type="nucleotide sequence ID" value="NZ_QFFN01000006.1"/>
</dbReference>
<reference evidence="8 9" key="1">
    <citation type="journal article" date="2018" name="Int. J. Syst. Evol. Microbiol.">
        <title>Bifidobacterium catulorum sp. nov., a novel taxon from the faeces of the baby common marmoset (Callithrix jacchus).</title>
        <authorList>
            <person name="Modesto M."/>
            <person name="Michelini S."/>
            <person name="Oki K."/>
            <person name="Biavati B."/>
            <person name="Watanabe K."/>
            <person name="Mattarelli P."/>
        </authorList>
    </citation>
    <scope>NUCLEOTIDE SEQUENCE [LARGE SCALE GENOMIC DNA]</scope>
    <source>
        <strain evidence="8 9">MRM 8.19</strain>
    </source>
</reference>
<gene>
    <name evidence="8" type="ORF">DF200_03575</name>
</gene>
<dbReference type="PANTHER" id="PTHR43549">
    <property type="entry name" value="MULTIDRUG RESISTANCE PROTEIN YPNP-RELATED"/>
    <property type="match status" value="1"/>
</dbReference>
<feature type="transmembrane region" description="Helical" evidence="7">
    <location>
        <begin position="52"/>
        <end position="79"/>
    </location>
</feature>
<dbReference type="GO" id="GO:0005886">
    <property type="term" value="C:plasma membrane"/>
    <property type="evidence" value="ECO:0007669"/>
    <property type="project" value="UniProtKB-SubCell"/>
</dbReference>
<name>A0A2U2MTD7_9BIFI</name>
<feature type="transmembrane region" description="Helical" evidence="7">
    <location>
        <begin position="12"/>
        <end position="32"/>
    </location>
</feature>
<dbReference type="CDD" id="cd13138">
    <property type="entry name" value="MATE_yoeA_like"/>
    <property type="match status" value="1"/>
</dbReference>
<dbReference type="PANTHER" id="PTHR43549:SF3">
    <property type="entry name" value="MULTIDRUG RESISTANCE PROTEIN YPNP-RELATED"/>
    <property type="match status" value="1"/>
</dbReference>
<evidence type="ECO:0000256" key="5">
    <source>
        <dbReference type="ARBA" id="ARBA00022989"/>
    </source>
</evidence>
<feature type="transmembrane region" description="Helical" evidence="7">
    <location>
        <begin position="139"/>
        <end position="163"/>
    </location>
</feature>
<organism evidence="8 9">
    <name type="scientific">Bifidobacterium catulorum</name>
    <dbReference type="NCBI Taxonomy" id="1630173"/>
    <lineage>
        <taxon>Bacteria</taxon>
        <taxon>Bacillati</taxon>
        <taxon>Actinomycetota</taxon>
        <taxon>Actinomycetes</taxon>
        <taxon>Bifidobacteriales</taxon>
        <taxon>Bifidobacteriaceae</taxon>
        <taxon>Bifidobacterium</taxon>
    </lineage>
</organism>
<evidence type="ECO:0000256" key="2">
    <source>
        <dbReference type="ARBA" id="ARBA00022448"/>
    </source>
</evidence>
<dbReference type="InterPro" id="IPR052031">
    <property type="entry name" value="Membrane_Transporter-Flippase"/>
</dbReference>
<dbReference type="GO" id="GO:0042910">
    <property type="term" value="F:xenobiotic transmembrane transporter activity"/>
    <property type="evidence" value="ECO:0007669"/>
    <property type="project" value="InterPro"/>
</dbReference>
<evidence type="ECO:0000313" key="8">
    <source>
        <dbReference type="EMBL" id="PWG60131.1"/>
    </source>
</evidence>
<evidence type="ECO:0000256" key="7">
    <source>
        <dbReference type="SAM" id="Phobius"/>
    </source>
</evidence>
<feature type="transmembrane region" description="Helical" evidence="7">
    <location>
        <begin position="100"/>
        <end position="119"/>
    </location>
</feature>
<dbReference type="InterPro" id="IPR002528">
    <property type="entry name" value="MATE_fam"/>
</dbReference>
<feature type="transmembrane region" description="Helical" evidence="7">
    <location>
        <begin position="194"/>
        <end position="218"/>
    </location>
</feature>
<keyword evidence="5 7" id="KW-1133">Transmembrane helix</keyword>
<comment type="subcellular location">
    <subcellularLocation>
        <location evidence="1">Cell membrane</location>
        <topology evidence="1">Multi-pass membrane protein</topology>
    </subcellularLocation>
</comment>
<evidence type="ECO:0000256" key="1">
    <source>
        <dbReference type="ARBA" id="ARBA00004651"/>
    </source>
</evidence>
<sequence length="468" mass="50311">MTARTTTTDLTIGSPLARILVFSVPLVLGTLFQQLYSFADAVIVGRLIGDAALGAVGATYSLNFLVIGFIQGACIGFSIPASQSFGAKDERDFRRFMWNGVWLGVIMSAAFTASMTLLARPMLELLDTPAELTDMATQYIVVIFLGIPSAVLYNHSAALLRAVGDSKHPFYFLIVACAANIVLNYLFIGVVGMGIIGSALATVIGQTISAALNCWWAFSRIPTFRVRRDEMRWSGRHVVRLCHVGLPMGFEYSVAAIGAVAMQMAINSLGAAMVTAQTAGERVRQLFTLPMESVGMALATYTGQNYGARQVGRIKVGLRDGVAIQAVYCAVAWVAILLFKEPMCRFVLGDAHPDIIDAAVEYLFVMSCFFVVHGALMVFRNTLQGMGYSTQAILSGFCELVGRCVGGWLTVAGGGYLLVCFSGPMAWGMALAYCMVMVAVVVRRAEGMFSSADDGRGRETAIVRGRTS</sequence>
<proteinExistence type="predicted"/>
<evidence type="ECO:0000256" key="6">
    <source>
        <dbReference type="ARBA" id="ARBA00023136"/>
    </source>
</evidence>
<dbReference type="Proteomes" id="UP000245753">
    <property type="component" value="Unassembled WGS sequence"/>
</dbReference>
<keyword evidence="4 7" id="KW-0812">Transmembrane</keyword>
<evidence type="ECO:0000256" key="4">
    <source>
        <dbReference type="ARBA" id="ARBA00022692"/>
    </source>
</evidence>
<keyword evidence="3" id="KW-1003">Cell membrane</keyword>
<accession>A0A2U2MTD7</accession>
<dbReference type="PIRSF" id="PIRSF006603">
    <property type="entry name" value="DinF"/>
    <property type="match status" value="1"/>
</dbReference>
<keyword evidence="6 7" id="KW-0472">Membrane</keyword>
<keyword evidence="2" id="KW-0813">Transport</keyword>
<protein>
    <submittedName>
        <fullName evidence="8">MATE family efflux transporter</fullName>
    </submittedName>
</protein>
<comment type="caution">
    <text evidence="8">The sequence shown here is derived from an EMBL/GenBank/DDBJ whole genome shotgun (WGS) entry which is preliminary data.</text>
</comment>
<feature type="transmembrane region" description="Helical" evidence="7">
    <location>
        <begin position="425"/>
        <end position="442"/>
    </location>
</feature>
<dbReference type="Pfam" id="PF01554">
    <property type="entry name" value="MatE"/>
    <property type="match status" value="2"/>
</dbReference>
<feature type="transmembrane region" description="Helical" evidence="7">
    <location>
        <begin position="170"/>
        <end position="188"/>
    </location>
</feature>
<dbReference type="OrthoDB" id="9806302at2"/>
<dbReference type="AlphaFoldDB" id="A0A2U2MTD7"/>
<feature type="transmembrane region" description="Helical" evidence="7">
    <location>
        <begin position="400"/>
        <end position="419"/>
    </location>
</feature>
<evidence type="ECO:0000313" key="9">
    <source>
        <dbReference type="Proteomes" id="UP000245753"/>
    </source>
</evidence>
<evidence type="ECO:0000256" key="3">
    <source>
        <dbReference type="ARBA" id="ARBA00022475"/>
    </source>
</evidence>
<dbReference type="EMBL" id="QFFN01000006">
    <property type="protein sequence ID" value="PWG60131.1"/>
    <property type="molecule type" value="Genomic_DNA"/>
</dbReference>
<feature type="transmembrane region" description="Helical" evidence="7">
    <location>
        <begin position="359"/>
        <end position="379"/>
    </location>
</feature>
<dbReference type="NCBIfam" id="TIGR00797">
    <property type="entry name" value="matE"/>
    <property type="match status" value="1"/>
</dbReference>
<dbReference type="GO" id="GO:0015297">
    <property type="term" value="F:antiporter activity"/>
    <property type="evidence" value="ECO:0007669"/>
    <property type="project" value="InterPro"/>
</dbReference>
<feature type="transmembrane region" description="Helical" evidence="7">
    <location>
        <begin position="322"/>
        <end position="339"/>
    </location>
</feature>
<keyword evidence="9" id="KW-1185">Reference proteome</keyword>
<dbReference type="InterPro" id="IPR048279">
    <property type="entry name" value="MdtK-like"/>
</dbReference>